<name>A9WD46_CHLAA</name>
<dbReference type="PANTHER" id="PTHR32322">
    <property type="entry name" value="INNER MEMBRANE TRANSPORTER"/>
    <property type="match status" value="1"/>
</dbReference>
<keyword evidence="5 6" id="KW-0472">Membrane</keyword>
<dbReference type="PANTHER" id="PTHR32322:SF2">
    <property type="entry name" value="EAMA DOMAIN-CONTAINING PROTEIN"/>
    <property type="match status" value="1"/>
</dbReference>
<evidence type="ECO:0000256" key="6">
    <source>
        <dbReference type="SAM" id="Phobius"/>
    </source>
</evidence>
<reference evidence="9" key="1">
    <citation type="journal article" date="2011" name="BMC Genomics">
        <title>Complete genome sequence of the filamentous anoxygenic phototrophic bacterium Chloroflexus aurantiacus.</title>
        <authorList>
            <person name="Tang K.H."/>
            <person name="Barry K."/>
            <person name="Chertkov O."/>
            <person name="Dalin E."/>
            <person name="Han C.S."/>
            <person name="Hauser L.J."/>
            <person name="Honchak B.M."/>
            <person name="Karbach L.E."/>
            <person name="Land M.L."/>
            <person name="Lapidus A."/>
            <person name="Larimer F.W."/>
            <person name="Mikhailova N."/>
            <person name="Pitluck S."/>
            <person name="Pierson B.K."/>
            <person name="Blankenship R.E."/>
        </authorList>
    </citation>
    <scope>NUCLEOTIDE SEQUENCE [LARGE SCALE GENOMIC DNA]</scope>
    <source>
        <strain evidence="9">ATCC 29366 / DSM 635 / J-10-fl</strain>
    </source>
</reference>
<evidence type="ECO:0000256" key="4">
    <source>
        <dbReference type="ARBA" id="ARBA00022989"/>
    </source>
</evidence>
<dbReference type="AlphaFoldDB" id="A9WD46"/>
<dbReference type="GO" id="GO:0016020">
    <property type="term" value="C:membrane"/>
    <property type="evidence" value="ECO:0000318"/>
    <property type="project" value="GO_Central"/>
</dbReference>
<dbReference type="Pfam" id="PF00892">
    <property type="entry name" value="EamA"/>
    <property type="match status" value="1"/>
</dbReference>
<accession>A9WD46</accession>
<dbReference type="STRING" id="324602.Caur_1796"/>
<feature type="transmembrane region" description="Helical" evidence="6">
    <location>
        <begin position="293"/>
        <end position="311"/>
    </location>
</feature>
<dbReference type="PATRIC" id="fig|324602.8.peg.2049"/>
<feature type="transmembrane region" description="Helical" evidence="6">
    <location>
        <begin position="107"/>
        <end position="125"/>
    </location>
</feature>
<dbReference type="EMBL" id="CP000909">
    <property type="protein sequence ID" value="ABY35013.1"/>
    <property type="molecule type" value="Genomic_DNA"/>
</dbReference>
<comment type="similarity">
    <text evidence="2">Belongs to the EamA transporter family.</text>
</comment>
<dbReference type="SUPFAM" id="SSF103481">
    <property type="entry name" value="Multidrug resistance efflux transporter EmrE"/>
    <property type="match status" value="1"/>
</dbReference>
<dbReference type="KEGG" id="cau:Caur_1796"/>
<feature type="transmembrane region" description="Helical" evidence="6">
    <location>
        <begin position="263"/>
        <end position="287"/>
    </location>
</feature>
<dbReference type="InterPro" id="IPR050638">
    <property type="entry name" value="AA-Vitamin_Transporters"/>
</dbReference>
<evidence type="ECO:0000313" key="8">
    <source>
        <dbReference type="EMBL" id="ABY35013.1"/>
    </source>
</evidence>
<feature type="domain" description="EamA" evidence="7">
    <location>
        <begin position="22"/>
        <end position="153"/>
    </location>
</feature>
<feature type="transmembrane region" description="Helical" evidence="6">
    <location>
        <begin position="84"/>
        <end position="101"/>
    </location>
</feature>
<dbReference type="eggNOG" id="COG0697">
    <property type="taxonomic scope" value="Bacteria"/>
</dbReference>
<protein>
    <recommendedName>
        <fullName evidence="7">EamA domain-containing protein</fullName>
    </recommendedName>
</protein>
<evidence type="ECO:0000256" key="1">
    <source>
        <dbReference type="ARBA" id="ARBA00004141"/>
    </source>
</evidence>
<evidence type="ECO:0000256" key="3">
    <source>
        <dbReference type="ARBA" id="ARBA00022692"/>
    </source>
</evidence>
<evidence type="ECO:0000256" key="2">
    <source>
        <dbReference type="ARBA" id="ARBA00007362"/>
    </source>
</evidence>
<dbReference type="HOGENOM" id="CLU_876310_0_0_0"/>
<feature type="transmembrane region" description="Helical" evidence="6">
    <location>
        <begin position="21"/>
        <end position="40"/>
    </location>
</feature>
<dbReference type="EnsemblBacteria" id="ABY35013">
    <property type="protein sequence ID" value="ABY35013"/>
    <property type="gene ID" value="Caur_1796"/>
</dbReference>
<feature type="transmembrane region" description="Helical" evidence="6">
    <location>
        <begin position="137"/>
        <end position="155"/>
    </location>
</feature>
<feature type="transmembrane region" description="Helical" evidence="6">
    <location>
        <begin position="170"/>
        <end position="191"/>
    </location>
</feature>
<keyword evidence="3 6" id="KW-0812">Transmembrane</keyword>
<dbReference type="InterPro" id="IPR037185">
    <property type="entry name" value="EmrE-like"/>
</dbReference>
<dbReference type="InParanoid" id="A9WD46"/>
<sequence>MSPMNNASSTATTTTRTGVSWLWLTVALFAHTGWGAYPVLARYLQTISHLPSMAILALGNALALVVYLPFAYRHINASLWRTPIIWLFALVVSIRAMTNLTSARFTLAIYVQLITLLTPLIVALLSKLLFRERLPPFTLPAIGLSIFGSLLMMSGDVSSGVILRLTGSDLIGIAIAFVSACALALYMLLIPRATSAGHVSAEAMLFVQLVALTITCGAMSLLLREPWSRFAAIGLLDWIVFAAFVIFVLLGANLGQIVALRQLGAPLVSSTMGWRLISALALAAFLLGEALQSVWQVLGAVIVLVTITVYLRRQYRV</sequence>
<gene>
    <name evidence="8" type="ordered locus">Caur_1796</name>
</gene>
<keyword evidence="9" id="KW-1185">Reference proteome</keyword>
<evidence type="ECO:0000313" key="9">
    <source>
        <dbReference type="Proteomes" id="UP000002008"/>
    </source>
</evidence>
<feature type="transmembrane region" description="Helical" evidence="6">
    <location>
        <begin position="52"/>
        <end position="72"/>
    </location>
</feature>
<dbReference type="Proteomes" id="UP000002008">
    <property type="component" value="Chromosome"/>
</dbReference>
<keyword evidence="4 6" id="KW-1133">Transmembrane helix</keyword>
<dbReference type="InterPro" id="IPR000620">
    <property type="entry name" value="EamA_dom"/>
</dbReference>
<feature type="transmembrane region" description="Helical" evidence="6">
    <location>
        <begin position="229"/>
        <end position="251"/>
    </location>
</feature>
<evidence type="ECO:0000259" key="7">
    <source>
        <dbReference type="Pfam" id="PF00892"/>
    </source>
</evidence>
<evidence type="ECO:0000256" key="5">
    <source>
        <dbReference type="ARBA" id="ARBA00023136"/>
    </source>
</evidence>
<proteinExistence type="inferred from homology"/>
<feature type="transmembrane region" description="Helical" evidence="6">
    <location>
        <begin position="203"/>
        <end position="223"/>
    </location>
</feature>
<comment type="subcellular location">
    <subcellularLocation>
        <location evidence="1">Membrane</location>
        <topology evidence="1">Multi-pass membrane protein</topology>
    </subcellularLocation>
</comment>
<organism evidence="8 9">
    <name type="scientific">Chloroflexus aurantiacus (strain ATCC 29366 / DSM 635 / J-10-fl)</name>
    <dbReference type="NCBI Taxonomy" id="324602"/>
    <lineage>
        <taxon>Bacteria</taxon>
        <taxon>Bacillati</taxon>
        <taxon>Chloroflexota</taxon>
        <taxon>Chloroflexia</taxon>
        <taxon>Chloroflexales</taxon>
        <taxon>Chloroflexineae</taxon>
        <taxon>Chloroflexaceae</taxon>
        <taxon>Chloroflexus</taxon>
    </lineage>
</organism>